<comment type="caution">
    <text evidence="6">The sequence shown here is derived from an EMBL/GenBank/DDBJ whole genome shotgun (WGS) entry which is preliminary data.</text>
</comment>
<feature type="transmembrane region" description="Helical" evidence="5">
    <location>
        <begin position="218"/>
        <end position="241"/>
    </location>
</feature>
<keyword evidence="3 5" id="KW-1133">Transmembrane helix</keyword>
<keyword evidence="6" id="KW-0808">Transferase</keyword>
<dbReference type="GO" id="GO:0008412">
    <property type="term" value="F:4-hydroxybenzoate polyprenyltransferase activity"/>
    <property type="evidence" value="ECO:0007669"/>
    <property type="project" value="UniProtKB-EC"/>
</dbReference>
<feature type="transmembrane region" description="Helical" evidence="5">
    <location>
        <begin position="153"/>
        <end position="171"/>
    </location>
</feature>
<evidence type="ECO:0000256" key="4">
    <source>
        <dbReference type="ARBA" id="ARBA00023136"/>
    </source>
</evidence>
<dbReference type="EC" id="2.5.1.39" evidence="6"/>
<evidence type="ECO:0000256" key="1">
    <source>
        <dbReference type="ARBA" id="ARBA00004141"/>
    </source>
</evidence>
<proteinExistence type="predicted"/>
<gene>
    <name evidence="6" type="ORF">FHS40_008902</name>
</gene>
<reference evidence="6 7" key="1">
    <citation type="submission" date="2020-08" db="EMBL/GenBank/DDBJ databases">
        <title>Genomic Encyclopedia of Type Strains, Phase III (KMG-III): the genomes of soil and plant-associated and newly described type strains.</title>
        <authorList>
            <person name="Whitman W."/>
        </authorList>
    </citation>
    <scope>NUCLEOTIDE SEQUENCE [LARGE SCALE GENOMIC DNA]</scope>
    <source>
        <strain evidence="6 7">CECT 3146</strain>
    </source>
</reference>
<evidence type="ECO:0000313" key="6">
    <source>
        <dbReference type="EMBL" id="MBB5109772.1"/>
    </source>
</evidence>
<dbReference type="CDD" id="cd13965">
    <property type="entry name" value="PT_UbiA_3"/>
    <property type="match status" value="1"/>
</dbReference>
<dbReference type="Pfam" id="PF01040">
    <property type="entry name" value="UbiA"/>
    <property type="match status" value="1"/>
</dbReference>
<dbReference type="Gene3D" id="1.10.357.140">
    <property type="entry name" value="UbiA prenyltransferase"/>
    <property type="match status" value="1"/>
</dbReference>
<dbReference type="AlphaFoldDB" id="A0A7W8B4I0"/>
<comment type="subcellular location">
    <subcellularLocation>
        <location evidence="1">Membrane</location>
        <topology evidence="1">Multi-pass membrane protein</topology>
    </subcellularLocation>
</comment>
<feature type="transmembrane region" description="Helical" evidence="5">
    <location>
        <begin position="177"/>
        <end position="197"/>
    </location>
</feature>
<dbReference type="EMBL" id="JACHJD010000038">
    <property type="protein sequence ID" value="MBB5109772.1"/>
    <property type="molecule type" value="Genomic_DNA"/>
</dbReference>
<evidence type="ECO:0000313" key="7">
    <source>
        <dbReference type="Proteomes" id="UP000549009"/>
    </source>
</evidence>
<accession>A0A7W8B4I0</accession>
<dbReference type="InterPro" id="IPR050475">
    <property type="entry name" value="Prenyltransferase_related"/>
</dbReference>
<evidence type="ECO:0000256" key="5">
    <source>
        <dbReference type="SAM" id="Phobius"/>
    </source>
</evidence>
<evidence type="ECO:0000256" key="3">
    <source>
        <dbReference type="ARBA" id="ARBA00022989"/>
    </source>
</evidence>
<keyword evidence="7" id="KW-1185">Reference proteome</keyword>
<dbReference type="Proteomes" id="UP000549009">
    <property type="component" value="Unassembled WGS sequence"/>
</dbReference>
<keyword evidence="2 5" id="KW-0812">Transmembrane</keyword>
<feature type="transmembrane region" description="Helical" evidence="5">
    <location>
        <begin position="117"/>
        <end position="141"/>
    </location>
</feature>
<dbReference type="PANTHER" id="PTHR42723:SF1">
    <property type="entry name" value="CHLOROPHYLL SYNTHASE, CHLOROPLASTIC"/>
    <property type="match status" value="1"/>
</dbReference>
<dbReference type="RefSeq" id="WP_184926781.1">
    <property type="nucleotide sequence ID" value="NZ_BMSQ01000044.1"/>
</dbReference>
<dbReference type="GO" id="GO:0016020">
    <property type="term" value="C:membrane"/>
    <property type="evidence" value="ECO:0007669"/>
    <property type="project" value="UniProtKB-SubCell"/>
</dbReference>
<organism evidence="6 7">
    <name type="scientific">Streptomyces spectabilis</name>
    <dbReference type="NCBI Taxonomy" id="68270"/>
    <lineage>
        <taxon>Bacteria</taxon>
        <taxon>Bacillati</taxon>
        <taxon>Actinomycetota</taxon>
        <taxon>Actinomycetes</taxon>
        <taxon>Kitasatosporales</taxon>
        <taxon>Streptomycetaceae</taxon>
        <taxon>Streptomyces</taxon>
    </lineage>
</organism>
<dbReference type="PANTHER" id="PTHR42723">
    <property type="entry name" value="CHLOROPHYLL SYNTHASE"/>
    <property type="match status" value="1"/>
</dbReference>
<evidence type="ECO:0000256" key="2">
    <source>
        <dbReference type="ARBA" id="ARBA00022692"/>
    </source>
</evidence>
<protein>
    <submittedName>
        <fullName evidence="6">4-hydroxybenzoate polyprenyltransferase</fullName>
        <ecNumber evidence="6">2.5.1.39</ecNumber>
    </submittedName>
</protein>
<dbReference type="InterPro" id="IPR044878">
    <property type="entry name" value="UbiA_sf"/>
</dbReference>
<dbReference type="InterPro" id="IPR000537">
    <property type="entry name" value="UbiA_prenyltransferase"/>
</dbReference>
<keyword evidence="4 5" id="KW-0472">Membrane</keyword>
<feature type="transmembrane region" description="Helical" evidence="5">
    <location>
        <begin position="247"/>
        <end position="269"/>
    </location>
</feature>
<sequence>MTITLTPRHTPLAVLRHELSLTSRLLADNALASFLPGLLFTAAACAHHNITGHARVPPLATSIVLFALYQYVFDTPNQATGAEEDRGNKPHRPIPSGMVTSRGLLRRFWCAMPLYTLLSWLTGTLAWVLLWQAIVISLNLIARPRHYLWVKPITMLAGTGAQLAAAWQLVAPLDAVAWHWVLILVVGFNLPLMFEDVRDMDGDARIGRRTLPLLIGHWPVRIWFALIMAALPLVLHIMLFAPTNAGPIATATCTLSTTALSWTAAVRALLLRHVKADRITYQLYTFTYAAALACGSVLL</sequence>
<name>A0A7W8B4I0_STRST</name>